<evidence type="ECO:0000313" key="1">
    <source>
        <dbReference type="EMBL" id="VAW94714.1"/>
    </source>
</evidence>
<name>A0A3B1ALH0_9ZZZZ</name>
<accession>A0A3B1ALH0</accession>
<protein>
    <recommendedName>
        <fullName evidence="2">Outer membrane protein beta-barrel domain-containing protein</fullName>
    </recommendedName>
</protein>
<sequence length="197" mass="21936">MSLFKRIYLFSFIVLLSNTSAFASGIEGSYGFGFAAGAYQLKASEGTLDGISYASPIHLFYMAEMGSTSRLTAEFFHYSMRFESSPNDTLGTEVLNSGVNLLYEEEIKFSNSFRPILGAGLSVSKLVQTARHDTDTNGNLKTQYPDKDEFATSLIFSGGYDFQITDSMMLYTRVMQSLGISNDLTETQFLIAFMFRK</sequence>
<dbReference type="EMBL" id="UOFS01000019">
    <property type="protein sequence ID" value="VAW94714.1"/>
    <property type="molecule type" value="Genomic_DNA"/>
</dbReference>
<evidence type="ECO:0008006" key="2">
    <source>
        <dbReference type="Google" id="ProtNLM"/>
    </source>
</evidence>
<gene>
    <name evidence="1" type="ORF">MNBD_GAMMA22-1612</name>
</gene>
<reference evidence="1" key="1">
    <citation type="submission" date="2018-06" db="EMBL/GenBank/DDBJ databases">
        <authorList>
            <person name="Zhirakovskaya E."/>
        </authorList>
    </citation>
    <scope>NUCLEOTIDE SEQUENCE</scope>
</reference>
<dbReference type="AlphaFoldDB" id="A0A3B1ALH0"/>
<proteinExistence type="predicted"/>
<organism evidence="1">
    <name type="scientific">hydrothermal vent metagenome</name>
    <dbReference type="NCBI Taxonomy" id="652676"/>
    <lineage>
        <taxon>unclassified sequences</taxon>
        <taxon>metagenomes</taxon>
        <taxon>ecological metagenomes</taxon>
    </lineage>
</organism>